<reference evidence="1" key="1">
    <citation type="submission" date="2023-01" db="EMBL/GenBank/DDBJ databases">
        <title>Human gut microbiome strain richness.</title>
        <authorList>
            <person name="Chen-Liaw A."/>
        </authorList>
    </citation>
    <scope>NUCLEOTIDE SEQUENCE</scope>
    <source>
        <strain evidence="1">D59st1_B8_D59t2_181005</strain>
    </source>
</reference>
<accession>A0AAW6DY80</accession>
<evidence type="ECO:0000313" key="1">
    <source>
        <dbReference type="EMBL" id="MDB8743123.1"/>
    </source>
</evidence>
<evidence type="ECO:0000313" key="2">
    <source>
        <dbReference type="Proteomes" id="UP001211421"/>
    </source>
</evidence>
<dbReference type="Proteomes" id="UP001211421">
    <property type="component" value="Unassembled WGS sequence"/>
</dbReference>
<proteinExistence type="predicted"/>
<sequence>MTVVYPNGIIDIIPWENGNVDKKNIQRFLTTLLKDGESETISLKPGESIVGHYSARKKTLSSNFDD</sequence>
<name>A0AAW6DY80_9FIRM</name>
<organism evidence="1 2">
    <name type="scientific">Ruminococcus bicirculans</name>
    <name type="common">ex Wegman et al. 2014</name>
    <dbReference type="NCBI Taxonomy" id="1160721"/>
    <lineage>
        <taxon>Bacteria</taxon>
        <taxon>Bacillati</taxon>
        <taxon>Bacillota</taxon>
        <taxon>Clostridia</taxon>
        <taxon>Eubacteriales</taxon>
        <taxon>Oscillospiraceae</taxon>
        <taxon>Ruminococcus</taxon>
    </lineage>
</organism>
<dbReference type="AlphaFoldDB" id="A0AAW6DY80"/>
<gene>
    <name evidence="1" type="ORF">PNV70_13725</name>
</gene>
<protein>
    <submittedName>
        <fullName evidence="1">Uncharacterized protein</fullName>
    </submittedName>
</protein>
<comment type="caution">
    <text evidence="1">The sequence shown here is derived from an EMBL/GenBank/DDBJ whole genome shotgun (WGS) entry which is preliminary data.</text>
</comment>
<dbReference type="EMBL" id="JAQMLS010000012">
    <property type="protein sequence ID" value="MDB8743123.1"/>
    <property type="molecule type" value="Genomic_DNA"/>
</dbReference>